<dbReference type="KEGG" id="pbv:AR543_07640"/>
<dbReference type="InterPro" id="IPR043519">
    <property type="entry name" value="NT_sf"/>
</dbReference>
<gene>
    <name evidence="1" type="ORF">AR543_07640</name>
</gene>
<protein>
    <recommendedName>
        <fullName evidence="3">Nucleotidyltransferase</fullName>
    </recommendedName>
</protein>
<evidence type="ECO:0000313" key="2">
    <source>
        <dbReference type="Proteomes" id="UP000078148"/>
    </source>
</evidence>
<dbReference type="OrthoDB" id="9796845at2"/>
<evidence type="ECO:0008006" key="3">
    <source>
        <dbReference type="Google" id="ProtNLM"/>
    </source>
</evidence>
<dbReference type="PANTHER" id="PTHR34817">
    <property type="entry name" value="NUCLEOTIDYLTRANSFERASE"/>
    <property type="match status" value="1"/>
</dbReference>
<proteinExistence type="predicted"/>
<dbReference type="SUPFAM" id="SSF81301">
    <property type="entry name" value="Nucleotidyltransferase"/>
    <property type="match status" value="1"/>
</dbReference>
<keyword evidence="2" id="KW-1185">Reference proteome</keyword>
<dbReference type="AlphaFoldDB" id="A0A172ZFG2"/>
<organism evidence="1 2">
    <name type="scientific">Paenibacillus bovis</name>
    <dbReference type="NCBI Taxonomy" id="1616788"/>
    <lineage>
        <taxon>Bacteria</taxon>
        <taxon>Bacillati</taxon>
        <taxon>Bacillota</taxon>
        <taxon>Bacilli</taxon>
        <taxon>Bacillales</taxon>
        <taxon>Paenibacillaceae</taxon>
        <taxon>Paenibacillus</taxon>
    </lineage>
</organism>
<dbReference type="RefSeq" id="WP_060533248.1">
    <property type="nucleotide sequence ID" value="NZ_CP013023.1"/>
</dbReference>
<name>A0A172ZFG2_9BACL</name>
<dbReference type="Pfam" id="PF10127">
    <property type="entry name" value="RlaP"/>
    <property type="match status" value="1"/>
</dbReference>
<dbReference type="PANTHER" id="PTHR34817:SF2">
    <property type="entry name" value="NUCLEOTIDYLTRANSFERASE"/>
    <property type="match status" value="1"/>
</dbReference>
<sequence>MQVSQEITQTIQQQIKRIEEEQQVKILYACESGSRAWGFPSPDSDYDVRFIYVHPPEWYLSIFERRDVIEYPISDELDINGWDLVKALNLFRKSNPPLLEWLHSPIVYSEYSPLAEQIRNMSPLGFSPRACMYHYLHMAKGNFRGYLQGENIRIKKYFYVLRPILSCYWIEQKGSMPPAELQQLVAELLPKGQLRQDIEVLLERKMAGEQLNMESPILSIHQYLETSIADLEVKAALQPVSQQKMDHTLDQLFRDILRQVWS</sequence>
<dbReference type="STRING" id="1616788.AR543_07640"/>
<dbReference type="InterPro" id="IPR018775">
    <property type="entry name" value="RlaP"/>
</dbReference>
<dbReference type="Proteomes" id="UP000078148">
    <property type="component" value="Chromosome"/>
</dbReference>
<accession>A0A172ZFG2</accession>
<reference evidence="2" key="1">
    <citation type="submission" date="2015-10" db="EMBL/GenBank/DDBJ databases">
        <title>Genome of Paenibacillus bovis sp. nov.</title>
        <authorList>
            <person name="Wu Z."/>
            <person name="Gao C."/>
            <person name="Liu Z."/>
            <person name="Zheng H."/>
        </authorList>
    </citation>
    <scope>NUCLEOTIDE SEQUENCE [LARGE SCALE GENOMIC DNA]</scope>
    <source>
        <strain evidence="2">BD3526</strain>
    </source>
</reference>
<evidence type="ECO:0000313" key="1">
    <source>
        <dbReference type="EMBL" id="ANF95890.1"/>
    </source>
</evidence>
<dbReference type="EMBL" id="CP013023">
    <property type="protein sequence ID" value="ANF95890.1"/>
    <property type="molecule type" value="Genomic_DNA"/>
</dbReference>
<reference evidence="1 2" key="2">
    <citation type="journal article" date="2016" name="Int. J. Syst. Evol. Microbiol.">
        <title>Paenibacillus bovis sp. nov., isolated from raw yak (Bos grunniens) milk.</title>
        <authorList>
            <person name="Gao C."/>
            <person name="Han J."/>
            <person name="Liu Z."/>
            <person name="Xu X."/>
            <person name="Hang F."/>
            <person name="Wu Z."/>
        </authorList>
    </citation>
    <scope>NUCLEOTIDE SEQUENCE [LARGE SCALE GENOMIC DNA]</scope>
    <source>
        <strain evidence="1 2">BD3526</strain>
    </source>
</reference>